<sequence>MAWADEESTKPHIVVLPSPGMGHIIPLFQLAKRLVTHHRFRVSFLVVTTADPIPAAQTNLLRYTAVPSDLHVIDLPPVYVSDLLADVPPGLTPLCVMVEHSLRLNLRPVLLELSTRPTAIVIDLFCTQAFDICGELSIPVYSFFTASTVLMAFSLYLPTLDRETEGEFVDLPEPVQVPGCRPIRTEDLLDQVRIRKSDEYKWYFLHVSRLPKAAGIFTNTWKDFDPVPFLALKENPFFLNIPTPPVHPIGPLVKEEEPITESDKEILTWLDKQKPDSVLFVALGSGGTLSSKQLTELAFGLEHSQRHFILVGRTPNDASAMGAFYSAGGNEDDPKTYLPEGFVKRTEGVGLVVNSWAPQVAILSHASTGGFLSHCGWNSTLESMVHGVPMITWPLYAEQRMNATHLAEEVGVAMKTVVEPWNEVVGREEIERVVRMVMEGEEGKVIRKRAKELRDSARIALESGGSSGDSLARVVKAWKLEHDTK</sequence>
<evidence type="ECO:0000313" key="2">
    <source>
        <dbReference type="Proteomes" id="UP000828048"/>
    </source>
</evidence>
<dbReference type="EMBL" id="CM037157">
    <property type="protein sequence ID" value="KAH7848866.1"/>
    <property type="molecule type" value="Genomic_DNA"/>
</dbReference>
<organism evidence="1 2">
    <name type="scientific">Vaccinium darrowii</name>
    <dbReference type="NCBI Taxonomy" id="229202"/>
    <lineage>
        <taxon>Eukaryota</taxon>
        <taxon>Viridiplantae</taxon>
        <taxon>Streptophyta</taxon>
        <taxon>Embryophyta</taxon>
        <taxon>Tracheophyta</taxon>
        <taxon>Spermatophyta</taxon>
        <taxon>Magnoliopsida</taxon>
        <taxon>eudicotyledons</taxon>
        <taxon>Gunneridae</taxon>
        <taxon>Pentapetalae</taxon>
        <taxon>asterids</taxon>
        <taxon>Ericales</taxon>
        <taxon>Ericaceae</taxon>
        <taxon>Vaccinioideae</taxon>
        <taxon>Vaccinieae</taxon>
        <taxon>Vaccinium</taxon>
    </lineage>
</organism>
<comment type="caution">
    <text evidence="1">The sequence shown here is derived from an EMBL/GenBank/DDBJ whole genome shotgun (WGS) entry which is preliminary data.</text>
</comment>
<reference evidence="1 2" key="1">
    <citation type="journal article" date="2021" name="Hortic Res">
        <title>High-quality reference genome and annotation aids understanding of berry development for evergreen blueberry (Vaccinium darrowii).</title>
        <authorList>
            <person name="Yu J."/>
            <person name="Hulse-Kemp A.M."/>
            <person name="Babiker E."/>
            <person name="Staton M."/>
        </authorList>
    </citation>
    <scope>NUCLEOTIDE SEQUENCE [LARGE SCALE GENOMIC DNA]</scope>
    <source>
        <strain evidence="2">cv. NJ 8807/NJ 8810</strain>
        <tissue evidence="1">Young leaf</tissue>
    </source>
</reference>
<name>A0ACB7Y646_9ERIC</name>
<evidence type="ECO:0000313" key="1">
    <source>
        <dbReference type="EMBL" id="KAH7848866.1"/>
    </source>
</evidence>
<accession>A0ACB7Y646</accession>
<protein>
    <submittedName>
        <fullName evidence="1">Uncharacterized protein</fullName>
    </submittedName>
</protein>
<keyword evidence="2" id="KW-1185">Reference proteome</keyword>
<gene>
    <name evidence="1" type="ORF">Vadar_009425</name>
</gene>
<dbReference type="Proteomes" id="UP000828048">
    <property type="component" value="Chromosome 7"/>
</dbReference>
<proteinExistence type="predicted"/>